<organism evidence="1 2">
    <name type="scientific">Ceratina calcarata</name>
    <dbReference type="NCBI Taxonomy" id="156304"/>
    <lineage>
        <taxon>Eukaryota</taxon>
        <taxon>Metazoa</taxon>
        <taxon>Ecdysozoa</taxon>
        <taxon>Arthropoda</taxon>
        <taxon>Hexapoda</taxon>
        <taxon>Insecta</taxon>
        <taxon>Pterygota</taxon>
        <taxon>Neoptera</taxon>
        <taxon>Endopterygota</taxon>
        <taxon>Hymenoptera</taxon>
        <taxon>Apocrita</taxon>
        <taxon>Aculeata</taxon>
        <taxon>Apoidea</taxon>
        <taxon>Anthophila</taxon>
        <taxon>Apidae</taxon>
        <taxon>Ceratina</taxon>
        <taxon>Zadontomerus</taxon>
    </lineage>
</organism>
<dbReference type="GeneID" id="108627316"/>
<dbReference type="AlphaFoldDB" id="A0AAJ7S638"/>
<accession>A0AAJ7S638</accession>
<keyword evidence="1" id="KW-1185">Reference proteome</keyword>
<gene>
    <name evidence="2" type="primary">LOC108627316</name>
</gene>
<evidence type="ECO:0000313" key="1">
    <source>
        <dbReference type="Proteomes" id="UP000694925"/>
    </source>
</evidence>
<name>A0AAJ7S638_9HYME</name>
<sequence length="255" mass="28424">MCTMLLSRKKNNYERRTNLFRRTMKSTYGRREISGLCILLFVCRFNSCGGLPVEQPTTFTLNTGNTQPLFNEQVREFLGRIADAIRIVAGRLVNSVTLARNIIADRWETAASESRNNVATVVATRSVALNPGEVSLWSTQHPPVTNTHAYARESVRLENEAEQAIAERPISKPFSGFLESFVNPTPLVDGIKEQEKYGNSGDKFIGVGRALVSGYEGLSNFLNAVVDFPRNTFRQKSRELTEALNHVGARLVGLE</sequence>
<proteinExistence type="predicted"/>
<reference evidence="2" key="1">
    <citation type="submission" date="2025-08" db="UniProtKB">
        <authorList>
            <consortium name="RefSeq"/>
        </authorList>
    </citation>
    <scope>IDENTIFICATION</scope>
    <source>
        <tissue evidence="2">Whole body</tissue>
    </source>
</reference>
<dbReference type="Proteomes" id="UP000694925">
    <property type="component" value="Unplaced"/>
</dbReference>
<dbReference type="RefSeq" id="XP_026671299.1">
    <property type="nucleotide sequence ID" value="XM_026815498.1"/>
</dbReference>
<evidence type="ECO:0000313" key="2">
    <source>
        <dbReference type="RefSeq" id="XP_026671299.1"/>
    </source>
</evidence>
<protein>
    <submittedName>
        <fullName evidence="2">Uncharacterized protein LOC108627316 isoform X1</fullName>
    </submittedName>
</protein>